<reference evidence="2" key="1">
    <citation type="submission" date="2020-11" db="EMBL/GenBank/DDBJ databases">
        <title>Kefir isolates.</title>
        <authorList>
            <person name="Marcisauskas S."/>
            <person name="Kim Y."/>
            <person name="Blasche S."/>
        </authorList>
    </citation>
    <scope>NUCLEOTIDE SEQUENCE</scope>
    <source>
        <strain evidence="2">Olga-1</strain>
    </source>
</reference>
<sequence length="173" mass="19716">KNNDEKNNDEKNSYEKNNDDINPDNSKTTEDSDNDNSNFKDAVESPESSKEPVISRSKPIEKLKKITNEDIVGFINSKDDRSMQQRKADNMLKRKSTATVKNYFDNTVFEKEKEANESESDKEDDDNENDDKEGNEDDDDEDDDDDDDEDDEPIKSIKVASPVKKAITPAKTP</sequence>
<comment type="caution">
    <text evidence="2">The sequence shown here is derived from an EMBL/GenBank/DDBJ whole genome shotgun (WGS) entry which is preliminary data.</text>
</comment>
<keyword evidence="3" id="KW-1185">Reference proteome</keyword>
<protein>
    <submittedName>
        <fullName evidence="2">Uncharacterized protein</fullName>
    </submittedName>
</protein>
<evidence type="ECO:0000313" key="3">
    <source>
        <dbReference type="Proteomes" id="UP000697127"/>
    </source>
</evidence>
<feature type="non-terminal residue" evidence="2">
    <location>
        <position position="173"/>
    </location>
</feature>
<feature type="non-terminal residue" evidence="2">
    <location>
        <position position="1"/>
    </location>
</feature>
<accession>A0A9P7BDH4</accession>
<feature type="region of interest" description="Disordered" evidence="1">
    <location>
        <begin position="1"/>
        <end position="173"/>
    </location>
</feature>
<organism evidence="2 3">
    <name type="scientific">Pichia californica</name>
    <dbReference type="NCBI Taxonomy" id="460514"/>
    <lineage>
        <taxon>Eukaryota</taxon>
        <taxon>Fungi</taxon>
        <taxon>Dikarya</taxon>
        <taxon>Ascomycota</taxon>
        <taxon>Saccharomycotina</taxon>
        <taxon>Pichiomycetes</taxon>
        <taxon>Pichiales</taxon>
        <taxon>Pichiaceae</taxon>
        <taxon>Pichia</taxon>
    </lineage>
</organism>
<proteinExistence type="predicted"/>
<feature type="compositionally biased region" description="Acidic residues" evidence="1">
    <location>
        <begin position="117"/>
        <end position="152"/>
    </location>
</feature>
<evidence type="ECO:0000256" key="1">
    <source>
        <dbReference type="SAM" id="MobiDB-lite"/>
    </source>
</evidence>
<dbReference type="EMBL" id="PUHW01000991">
    <property type="protein sequence ID" value="KAG0680694.1"/>
    <property type="molecule type" value="Genomic_DNA"/>
</dbReference>
<evidence type="ECO:0000313" key="2">
    <source>
        <dbReference type="EMBL" id="KAG0680694.1"/>
    </source>
</evidence>
<feature type="compositionally biased region" description="Basic and acidic residues" evidence="1">
    <location>
        <begin position="1"/>
        <end position="19"/>
    </location>
</feature>
<dbReference type="AlphaFoldDB" id="A0A9P7BDH4"/>
<dbReference type="Proteomes" id="UP000697127">
    <property type="component" value="Unassembled WGS sequence"/>
</dbReference>
<feature type="compositionally biased region" description="Basic and acidic residues" evidence="1">
    <location>
        <begin position="77"/>
        <end position="92"/>
    </location>
</feature>
<name>A0A9P7BDH4_9ASCO</name>
<feature type="compositionally biased region" description="Basic and acidic residues" evidence="1">
    <location>
        <begin position="58"/>
        <end position="68"/>
    </location>
</feature>
<feature type="compositionally biased region" description="Basic and acidic residues" evidence="1">
    <location>
        <begin position="41"/>
        <end position="50"/>
    </location>
</feature>
<gene>
    <name evidence="2" type="ORF">C6P40_005519</name>
</gene>